<reference evidence="1" key="1">
    <citation type="submission" date="2021-01" db="EMBL/GenBank/DDBJ databases">
        <title>Chromosome-level genome assembly of a human fungal pathogen reveals clustering of transcriptionally co-regulated genes.</title>
        <authorList>
            <person name="Voorhies M."/>
            <person name="Cohen S."/>
            <person name="Shea T.P."/>
            <person name="Petrus S."/>
            <person name="Munoz J.F."/>
            <person name="Poplawski S."/>
            <person name="Goldman W.E."/>
            <person name="Michael T."/>
            <person name="Cuomo C.A."/>
            <person name="Sil A."/>
            <person name="Beyhan S."/>
        </authorList>
    </citation>
    <scope>NUCLEOTIDE SEQUENCE</scope>
    <source>
        <strain evidence="1">H88</strain>
    </source>
</reference>
<dbReference type="EMBL" id="CP069106">
    <property type="protein sequence ID" value="QSS57087.1"/>
    <property type="molecule type" value="Genomic_DNA"/>
</dbReference>
<sequence>MPRHLAAPKCRTNQIVSQSWTHQTSFCHGSILSSSLDGLKSLDISQHQSGETSHTPPTWNCYFCGLRCKSQRDRWIEHRGSDGNKLYQYFARYVS</sequence>
<accession>A0A8A1LYT0</accession>
<organism evidence="1 2">
    <name type="scientific">Ajellomyces capsulatus (strain H88)</name>
    <name type="common">Darling's disease fungus</name>
    <name type="synonym">Histoplasma capsulatum</name>
    <dbReference type="NCBI Taxonomy" id="544711"/>
    <lineage>
        <taxon>Eukaryota</taxon>
        <taxon>Fungi</taxon>
        <taxon>Dikarya</taxon>
        <taxon>Ascomycota</taxon>
        <taxon>Pezizomycotina</taxon>
        <taxon>Eurotiomycetes</taxon>
        <taxon>Eurotiomycetidae</taxon>
        <taxon>Onygenales</taxon>
        <taxon>Ajellomycetaceae</taxon>
        <taxon>Histoplasma</taxon>
    </lineage>
</organism>
<evidence type="ECO:0000313" key="2">
    <source>
        <dbReference type="Proteomes" id="UP000663419"/>
    </source>
</evidence>
<dbReference type="AlphaFoldDB" id="A0A8A1LYT0"/>
<protein>
    <submittedName>
        <fullName evidence="1">Uncharacterized protein</fullName>
    </submittedName>
</protein>
<dbReference type="Proteomes" id="UP000663419">
    <property type="component" value="Chromosome 5"/>
</dbReference>
<proteinExistence type="predicted"/>
<evidence type="ECO:0000313" key="1">
    <source>
        <dbReference type="EMBL" id="QSS57087.1"/>
    </source>
</evidence>
<name>A0A8A1LYT0_AJEC8</name>
<gene>
    <name evidence="1" type="ORF">I7I53_05482</name>
</gene>
<dbReference type="VEuPathDB" id="FungiDB:I7I53_05482"/>